<name>A0A0H5QLU7_9EUKA</name>
<feature type="signal peptide" evidence="1">
    <location>
        <begin position="1"/>
        <end position="28"/>
    </location>
</feature>
<feature type="chain" id="PRO_5005223494" evidence="1">
    <location>
        <begin position="29"/>
        <end position="177"/>
    </location>
</feature>
<sequence length="177" mass="19861">ININNNQCQMSLMGGSLFLLSLLPIAYSVSFADCVEHTSHDGVQTALLSAGPDKSRITPEWGVERVREFLLQYSVIRHKQEIPFTSDELIRKMGEDLYEKGIQLCKEVVKIAKGDGGNGRLGCPGTEVLIKNFIFKVGRETDLHDLEIDFAMASLFYNETKLGMPEHWCYLVWGSCS</sequence>
<proteinExistence type="predicted"/>
<feature type="non-terminal residue" evidence="2">
    <location>
        <position position="1"/>
    </location>
</feature>
<reference evidence="2" key="1">
    <citation type="submission" date="2015-04" db="EMBL/GenBank/DDBJ databases">
        <title>The genome sequence of the plant pathogenic Rhizarian Plasmodiophora brassicae reveals insights in its biotrophic life cycle and the origin of chitin synthesis.</title>
        <authorList>
            <person name="Schwelm A."/>
            <person name="Fogelqvist J."/>
            <person name="Knaust A."/>
            <person name="Julke S."/>
            <person name="Lilja T."/>
            <person name="Dhandapani V."/>
            <person name="Bonilla-Rosso G."/>
            <person name="Karlsson M."/>
            <person name="Shevchenko A."/>
            <person name="Choi S.R."/>
            <person name="Kim H.G."/>
            <person name="Park J.Y."/>
            <person name="Lim Y.P."/>
            <person name="Ludwig-Muller J."/>
            <person name="Dixelius C."/>
        </authorList>
    </citation>
    <scope>NUCLEOTIDE SEQUENCE</scope>
    <source>
        <tissue evidence="2">Potato root galls</tissue>
    </source>
</reference>
<evidence type="ECO:0000256" key="1">
    <source>
        <dbReference type="SAM" id="SignalP"/>
    </source>
</evidence>
<accession>A0A0H5QLU7</accession>
<evidence type="ECO:0000313" key="2">
    <source>
        <dbReference type="EMBL" id="CRZ02988.1"/>
    </source>
</evidence>
<dbReference type="EMBL" id="HACM01002546">
    <property type="protein sequence ID" value="CRZ02988.1"/>
    <property type="molecule type" value="Transcribed_RNA"/>
</dbReference>
<keyword evidence="1" id="KW-0732">Signal</keyword>
<organism evidence="2">
    <name type="scientific">Spongospora subterranea</name>
    <dbReference type="NCBI Taxonomy" id="70186"/>
    <lineage>
        <taxon>Eukaryota</taxon>
        <taxon>Sar</taxon>
        <taxon>Rhizaria</taxon>
        <taxon>Endomyxa</taxon>
        <taxon>Phytomyxea</taxon>
        <taxon>Plasmodiophorida</taxon>
        <taxon>Plasmodiophoridae</taxon>
        <taxon>Spongospora</taxon>
    </lineage>
</organism>
<protein>
    <submittedName>
        <fullName evidence="2">Uncharacterized protein</fullName>
    </submittedName>
</protein>
<dbReference type="AlphaFoldDB" id="A0A0H5QLU7"/>